<dbReference type="CDD" id="cd12162">
    <property type="entry name" value="2-Hacid_dh_4"/>
    <property type="match status" value="1"/>
</dbReference>
<dbReference type="SUPFAM" id="SSF52283">
    <property type="entry name" value="Formate/glycerate dehydrogenase catalytic domain-like"/>
    <property type="match status" value="1"/>
</dbReference>
<dbReference type="Gene3D" id="3.40.50.720">
    <property type="entry name" value="NAD(P)-binding Rossmann-like Domain"/>
    <property type="match status" value="2"/>
</dbReference>
<dbReference type="Pfam" id="PF02826">
    <property type="entry name" value="2-Hacid_dh_C"/>
    <property type="match status" value="1"/>
</dbReference>
<dbReference type="RefSeq" id="WP_341415379.1">
    <property type="nucleotide sequence ID" value="NZ_JBBPCC010000005.1"/>
</dbReference>
<dbReference type="InterPro" id="IPR036291">
    <property type="entry name" value="NAD(P)-bd_dom_sf"/>
</dbReference>
<dbReference type="EMBL" id="JBBPCC010000005">
    <property type="protein sequence ID" value="MEK8128312.1"/>
    <property type="molecule type" value="Genomic_DNA"/>
</dbReference>
<evidence type="ECO:0000256" key="2">
    <source>
        <dbReference type="ARBA" id="ARBA00023002"/>
    </source>
</evidence>
<evidence type="ECO:0000256" key="1">
    <source>
        <dbReference type="ARBA" id="ARBA00005854"/>
    </source>
</evidence>
<comment type="caution">
    <text evidence="7">The sequence shown here is derived from an EMBL/GenBank/DDBJ whole genome shotgun (WGS) entry which is preliminary data.</text>
</comment>
<dbReference type="SUPFAM" id="SSF51735">
    <property type="entry name" value="NAD(P)-binding Rossmann-fold domains"/>
    <property type="match status" value="1"/>
</dbReference>
<organism evidence="7 8">
    <name type="scientific">Paenibacillus filicis</name>
    <dbReference type="NCBI Taxonomy" id="669464"/>
    <lineage>
        <taxon>Bacteria</taxon>
        <taxon>Bacillati</taxon>
        <taxon>Bacillota</taxon>
        <taxon>Bacilli</taxon>
        <taxon>Bacillales</taxon>
        <taxon>Paenibacillaceae</taxon>
        <taxon>Paenibacillus</taxon>
    </lineage>
</organism>
<proteinExistence type="inferred from homology"/>
<evidence type="ECO:0000256" key="4">
    <source>
        <dbReference type="RuleBase" id="RU003719"/>
    </source>
</evidence>
<keyword evidence="8" id="KW-1185">Reference proteome</keyword>
<dbReference type="PANTHER" id="PTHR43761:SF1">
    <property type="entry name" value="D-ISOMER SPECIFIC 2-HYDROXYACID DEHYDROGENASE CATALYTIC DOMAIN-CONTAINING PROTEIN-RELATED"/>
    <property type="match status" value="1"/>
</dbReference>
<evidence type="ECO:0000313" key="8">
    <source>
        <dbReference type="Proteomes" id="UP001469365"/>
    </source>
</evidence>
<keyword evidence="3" id="KW-0520">NAD</keyword>
<evidence type="ECO:0000259" key="6">
    <source>
        <dbReference type="Pfam" id="PF02826"/>
    </source>
</evidence>
<dbReference type="InterPro" id="IPR006140">
    <property type="entry name" value="D-isomer_DH_NAD-bd"/>
</dbReference>
<gene>
    <name evidence="7" type="ORF">WMW72_10390</name>
</gene>
<dbReference type="Pfam" id="PF00389">
    <property type="entry name" value="2-Hacid_dh"/>
    <property type="match status" value="1"/>
</dbReference>
<comment type="similarity">
    <text evidence="1 4">Belongs to the D-isomer specific 2-hydroxyacid dehydrogenase family.</text>
</comment>
<dbReference type="InterPro" id="IPR050418">
    <property type="entry name" value="D-iso_2-hydroxyacid_DH_PdxB"/>
</dbReference>
<dbReference type="InterPro" id="IPR006139">
    <property type="entry name" value="D-isomer_2_OHA_DH_cat_dom"/>
</dbReference>
<accession>A0ABU9DHH7</accession>
<evidence type="ECO:0000256" key="3">
    <source>
        <dbReference type="ARBA" id="ARBA00023027"/>
    </source>
</evidence>
<keyword evidence="2 4" id="KW-0560">Oxidoreductase</keyword>
<reference evidence="7 8" key="1">
    <citation type="submission" date="2024-04" db="EMBL/GenBank/DDBJ databases">
        <title>draft genome sequnece of Paenibacillus filicis.</title>
        <authorList>
            <person name="Kim D.-U."/>
        </authorList>
    </citation>
    <scope>NUCLEOTIDE SEQUENCE [LARGE SCALE GENOMIC DNA]</scope>
    <source>
        <strain evidence="7 8">KACC14197</strain>
    </source>
</reference>
<dbReference type="PANTHER" id="PTHR43761">
    <property type="entry name" value="D-ISOMER SPECIFIC 2-HYDROXYACID DEHYDROGENASE FAMILY PROTEIN (AFU_ORTHOLOGUE AFUA_1G13630)"/>
    <property type="match status" value="1"/>
</dbReference>
<name>A0ABU9DHH7_9BACL</name>
<sequence>MNIVVLDGYTLNPGDLDWGRLGALGHLTVYERTLPEQLMQRAAEANLLLTNKTPLFKETLTGLPHLRYIGVLATGYNVVDVQAAASRGIPVTNVPTYGTHSVAQFVFALLLELCHRVHMHGDAVRDGEWVRSSDFCFTRSPQVELQGRTLGLIGLGRIGSQTAQIANAFGMNVIAVGSGRTEPAPVPGVQWVSLDDLLRQSDVISLHCPLTPETTELINAERIRMMKPSAFLINTSRGPLIQEQDLADALREGRLAGAGLDVLSVEPPLPSNPLLSAPNCIVTPHIAWATKDARARLMDTAVDNVKAFLMGEPINVVNNAYLNIR</sequence>
<dbReference type="PROSITE" id="PS00670">
    <property type="entry name" value="D_2_HYDROXYACID_DH_2"/>
    <property type="match status" value="1"/>
</dbReference>
<dbReference type="InterPro" id="IPR029753">
    <property type="entry name" value="D-isomer_DH_CS"/>
</dbReference>
<evidence type="ECO:0000313" key="7">
    <source>
        <dbReference type="EMBL" id="MEK8128312.1"/>
    </source>
</evidence>
<feature type="domain" description="D-isomer specific 2-hydroxyacid dehydrogenase NAD-binding" evidence="6">
    <location>
        <begin position="107"/>
        <end position="287"/>
    </location>
</feature>
<evidence type="ECO:0000259" key="5">
    <source>
        <dbReference type="Pfam" id="PF00389"/>
    </source>
</evidence>
<protein>
    <submittedName>
        <fullName evidence="7">D-2-hydroxyacid dehydrogenase</fullName>
    </submittedName>
</protein>
<dbReference type="Proteomes" id="UP001469365">
    <property type="component" value="Unassembled WGS sequence"/>
</dbReference>
<feature type="domain" description="D-isomer specific 2-hydroxyacid dehydrogenase catalytic" evidence="5">
    <location>
        <begin position="24"/>
        <end position="318"/>
    </location>
</feature>